<keyword evidence="5 10" id="KW-0805">Transcription regulation</keyword>
<evidence type="ECO:0000256" key="4">
    <source>
        <dbReference type="ARBA" id="ARBA00022491"/>
    </source>
</evidence>
<dbReference type="GO" id="GO:0009734">
    <property type="term" value="P:auxin-activated signaling pathway"/>
    <property type="evidence" value="ECO:0007669"/>
    <property type="project" value="UniProtKB-UniRule"/>
</dbReference>
<accession>A0A2I4ES31</accession>
<evidence type="ECO:0000256" key="6">
    <source>
        <dbReference type="ARBA" id="ARBA00023163"/>
    </source>
</evidence>
<evidence type="ECO:0000256" key="10">
    <source>
        <dbReference type="RuleBase" id="RU004549"/>
    </source>
</evidence>
<dbReference type="Gramene" id="Jr11_29500_p1">
    <property type="protein sequence ID" value="cds.Jr11_29500_p1"/>
    <property type="gene ID" value="Jr11_29500"/>
</dbReference>
<comment type="subcellular location">
    <subcellularLocation>
        <location evidence="1 10">Nucleus</location>
    </subcellularLocation>
</comment>
<dbReference type="PANTHER" id="PTHR31734">
    <property type="entry name" value="AUXIN-RESPONSIVE PROTEIN IAA17"/>
    <property type="match status" value="1"/>
</dbReference>
<dbReference type="Pfam" id="PF02309">
    <property type="entry name" value="AUX_IAA"/>
    <property type="match status" value="2"/>
</dbReference>
<dbReference type="SUPFAM" id="SSF54277">
    <property type="entry name" value="CAD &amp; PB1 domains"/>
    <property type="match status" value="1"/>
</dbReference>
<keyword evidence="8 10" id="KW-0927">Auxin signaling pathway</keyword>
<dbReference type="Gene3D" id="3.10.20.90">
    <property type="entry name" value="Phosphatidylinositol 3-kinase Catalytic Subunit, Chain A, domain 1"/>
    <property type="match status" value="1"/>
</dbReference>
<sequence length="242" mass="27665">MRLMELQLGLALPVHSPVLKLKGFDLNDHELELNEPVASELWSHSSGCLKSDKWVKNKRSSEEAFGDLPQITTFPLTLWNGQPNEDDDRKGEKKPYILDKKEEEENHLVGWPPIKSWRMKQLHQHDHDQYGQINNADQTAHHQRRSTGTGGSSNSLYVKVKMKGVAIARKIDLRLYDSYQALTNSLITMFPNGRQNIDKDGASYIALTYQDKDGDWLLAGDVPWQTFTESVQRLEILRNVDG</sequence>
<organism evidence="11 12">
    <name type="scientific">Juglans regia</name>
    <name type="common">English walnut</name>
    <dbReference type="NCBI Taxonomy" id="51240"/>
    <lineage>
        <taxon>Eukaryota</taxon>
        <taxon>Viridiplantae</taxon>
        <taxon>Streptophyta</taxon>
        <taxon>Embryophyta</taxon>
        <taxon>Tracheophyta</taxon>
        <taxon>Spermatophyta</taxon>
        <taxon>Magnoliopsida</taxon>
        <taxon>eudicotyledons</taxon>
        <taxon>Gunneridae</taxon>
        <taxon>Pentapetalae</taxon>
        <taxon>rosids</taxon>
        <taxon>fabids</taxon>
        <taxon>Fagales</taxon>
        <taxon>Juglandaceae</taxon>
        <taxon>Juglans</taxon>
    </lineage>
</organism>
<evidence type="ECO:0000256" key="1">
    <source>
        <dbReference type="ARBA" id="ARBA00004123"/>
    </source>
</evidence>
<keyword evidence="6 10" id="KW-0804">Transcription</keyword>
<dbReference type="STRING" id="51240.A0A2I4ES31"/>
<dbReference type="InterPro" id="IPR003311">
    <property type="entry name" value="AUX_IAA"/>
</dbReference>
<dbReference type="OrthoDB" id="778717at2759"/>
<evidence type="ECO:0000313" key="12">
    <source>
        <dbReference type="RefSeq" id="XP_018822193.1"/>
    </source>
</evidence>
<evidence type="ECO:0000256" key="2">
    <source>
        <dbReference type="ARBA" id="ARBA00006728"/>
    </source>
</evidence>
<dbReference type="PANTHER" id="PTHR31734:SF44">
    <property type="entry name" value="AUXIN-RESPONSIVE PROTEIN"/>
    <property type="match status" value="1"/>
</dbReference>
<evidence type="ECO:0000256" key="7">
    <source>
        <dbReference type="ARBA" id="ARBA00023242"/>
    </source>
</evidence>
<dbReference type="AlphaFoldDB" id="A0A2I4ES31"/>
<evidence type="ECO:0000313" key="11">
    <source>
        <dbReference type="Proteomes" id="UP000235220"/>
    </source>
</evidence>
<gene>
    <name evidence="12" type="primary">LOC108992179</name>
</gene>
<evidence type="ECO:0000256" key="9">
    <source>
        <dbReference type="ARBA" id="ARBA00025283"/>
    </source>
</evidence>
<dbReference type="GO" id="GO:0005634">
    <property type="term" value="C:nucleus"/>
    <property type="evidence" value="ECO:0007669"/>
    <property type="project" value="UniProtKB-SubCell"/>
</dbReference>
<dbReference type="RefSeq" id="XP_018822193.1">
    <property type="nucleotide sequence ID" value="XM_018966648.2"/>
</dbReference>
<dbReference type="InterPro" id="IPR033389">
    <property type="entry name" value="AUX/IAA_dom"/>
</dbReference>
<evidence type="ECO:0000256" key="8">
    <source>
        <dbReference type="ARBA" id="ARBA00023294"/>
    </source>
</evidence>
<dbReference type="Proteomes" id="UP000235220">
    <property type="component" value="Chromosome 11"/>
</dbReference>
<keyword evidence="4 10" id="KW-0678">Repressor</keyword>
<dbReference type="GO" id="GO:0006355">
    <property type="term" value="P:regulation of DNA-templated transcription"/>
    <property type="evidence" value="ECO:0007669"/>
    <property type="project" value="InterPro"/>
</dbReference>
<evidence type="ECO:0000256" key="5">
    <source>
        <dbReference type="ARBA" id="ARBA00023015"/>
    </source>
</evidence>
<dbReference type="GeneID" id="108992179"/>
<dbReference type="KEGG" id="jre:108992179"/>
<keyword evidence="7 10" id="KW-0539">Nucleus</keyword>
<dbReference type="PROSITE" id="PS51745">
    <property type="entry name" value="PB1"/>
    <property type="match status" value="1"/>
</dbReference>
<dbReference type="InterPro" id="IPR053793">
    <property type="entry name" value="PB1-like"/>
</dbReference>
<evidence type="ECO:0000256" key="3">
    <source>
        <dbReference type="ARBA" id="ARBA00011726"/>
    </source>
</evidence>
<protein>
    <recommendedName>
        <fullName evidence="10">Auxin-responsive protein</fullName>
    </recommendedName>
</protein>
<proteinExistence type="inferred from homology"/>
<reference evidence="12" key="1">
    <citation type="submission" date="2025-08" db="UniProtKB">
        <authorList>
            <consortium name="RefSeq"/>
        </authorList>
    </citation>
    <scope>IDENTIFICATION</scope>
    <source>
        <tissue evidence="12">Leaves</tissue>
    </source>
</reference>
<name>A0A2I4ES31_JUGRE</name>
<comment type="subunit">
    <text evidence="3 10">Homodimers and heterodimers.</text>
</comment>
<dbReference type="FunCoup" id="A0A2I4ES31">
    <property type="interactions" value="292"/>
</dbReference>
<comment type="similarity">
    <text evidence="2 10">Belongs to the Aux/IAA family.</text>
</comment>
<keyword evidence="11" id="KW-1185">Reference proteome</keyword>
<comment type="function">
    <text evidence="9">Aux/IAA proteins are short-lived transcriptional factors that function as repressors of early auxin response genes at low auxin concentrations. Repression is thought to result from the interaction with auxin response factors (ARFs), proteins that bind to the auxin-responsive promoter element (AuxRE). Formation of heterodimers with ARF proteins may alter their ability to modulate early auxin response genes expression.</text>
</comment>